<dbReference type="InterPro" id="IPR028082">
    <property type="entry name" value="Peripla_BP_I"/>
</dbReference>
<dbReference type="AlphaFoldDB" id="A0A7X1B493"/>
<comment type="caution">
    <text evidence="5">The sequence shown here is derived from an EMBL/GenBank/DDBJ whole genome shotgun (WGS) entry which is preliminary data.</text>
</comment>
<dbReference type="SUPFAM" id="SSF53822">
    <property type="entry name" value="Periplasmic binding protein-like I"/>
    <property type="match status" value="1"/>
</dbReference>
<dbReference type="SMART" id="SM00354">
    <property type="entry name" value="HTH_LACI"/>
    <property type="match status" value="1"/>
</dbReference>
<gene>
    <name evidence="5" type="ORF">H5P27_04340</name>
</gene>
<organism evidence="5 6">
    <name type="scientific">Pelagicoccus albus</name>
    <dbReference type="NCBI Taxonomy" id="415222"/>
    <lineage>
        <taxon>Bacteria</taxon>
        <taxon>Pseudomonadati</taxon>
        <taxon>Verrucomicrobiota</taxon>
        <taxon>Opitutia</taxon>
        <taxon>Puniceicoccales</taxon>
        <taxon>Pelagicoccaceae</taxon>
        <taxon>Pelagicoccus</taxon>
    </lineage>
</organism>
<dbReference type="Pfam" id="PF00356">
    <property type="entry name" value="LacI"/>
    <property type="match status" value="1"/>
</dbReference>
<evidence type="ECO:0000256" key="1">
    <source>
        <dbReference type="ARBA" id="ARBA00023015"/>
    </source>
</evidence>
<dbReference type="GO" id="GO:0000976">
    <property type="term" value="F:transcription cis-regulatory region binding"/>
    <property type="evidence" value="ECO:0007669"/>
    <property type="project" value="TreeGrafter"/>
</dbReference>
<dbReference type="SUPFAM" id="SSF47413">
    <property type="entry name" value="lambda repressor-like DNA-binding domains"/>
    <property type="match status" value="1"/>
</dbReference>
<proteinExistence type="predicted"/>
<evidence type="ECO:0000256" key="2">
    <source>
        <dbReference type="ARBA" id="ARBA00023125"/>
    </source>
</evidence>
<feature type="domain" description="HTH lacI-type" evidence="4">
    <location>
        <begin position="16"/>
        <end position="66"/>
    </location>
</feature>
<dbReference type="EMBL" id="JACHVC010000006">
    <property type="protein sequence ID" value="MBC2605267.1"/>
    <property type="molecule type" value="Genomic_DNA"/>
</dbReference>
<dbReference type="RefSeq" id="WP_185659151.1">
    <property type="nucleotide sequence ID" value="NZ_CAWPOO010000006.1"/>
</dbReference>
<keyword evidence="3" id="KW-0804">Transcription</keyword>
<evidence type="ECO:0000313" key="6">
    <source>
        <dbReference type="Proteomes" id="UP000526501"/>
    </source>
</evidence>
<protein>
    <submittedName>
        <fullName evidence="5">LacI family DNA-binding transcriptional regulator</fullName>
    </submittedName>
</protein>
<evidence type="ECO:0000256" key="3">
    <source>
        <dbReference type="ARBA" id="ARBA00023163"/>
    </source>
</evidence>
<dbReference type="Gene3D" id="1.10.260.40">
    <property type="entry name" value="lambda repressor-like DNA-binding domains"/>
    <property type="match status" value="1"/>
</dbReference>
<sequence length="347" mass="38593">MPSGSNEDINIRSVGDFAKHLGLSRWTVSRILNGHTGVHEDTRKRVMDEMHRLGFQPNMMARSLKGAKTGLIGVCFQEIESPILARKISSLQESLRTRGLRAVMEVTSGVAEAERDIIHHFFSLRVDGIILIGSELSSKDPIFSRLARENMPVVTVDAAQDIPLPRVELDRHSAMLLSLRHLQQRGHKSLALLGLESDPVYGARRIEGLKEAAAKLGMEWDTSFLSMKSDKKTSWSYQYGFDMAQELLQLENPPRGIIALNDRVAIGAMKAIREWGYRIPEDFAVVGFDNLEIGQWTDPALTTVGQNVADLIEQAVILIQKLIDGELSSKEAPVVQVHPKLIVRSSS</sequence>
<dbReference type="CDD" id="cd06267">
    <property type="entry name" value="PBP1_LacI_sugar_binding-like"/>
    <property type="match status" value="1"/>
</dbReference>
<evidence type="ECO:0000259" key="4">
    <source>
        <dbReference type="PROSITE" id="PS50932"/>
    </source>
</evidence>
<name>A0A7X1B493_9BACT</name>
<dbReference type="Gene3D" id="3.40.50.2300">
    <property type="match status" value="2"/>
</dbReference>
<reference evidence="5 6" key="1">
    <citation type="submission" date="2020-07" db="EMBL/GenBank/DDBJ databases">
        <authorList>
            <person name="Feng X."/>
        </authorList>
    </citation>
    <scope>NUCLEOTIDE SEQUENCE [LARGE SCALE GENOMIC DNA]</scope>
    <source>
        <strain evidence="5 6">JCM23202</strain>
    </source>
</reference>
<keyword evidence="6" id="KW-1185">Reference proteome</keyword>
<dbReference type="PROSITE" id="PS50932">
    <property type="entry name" value="HTH_LACI_2"/>
    <property type="match status" value="1"/>
</dbReference>
<dbReference type="Proteomes" id="UP000526501">
    <property type="component" value="Unassembled WGS sequence"/>
</dbReference>
<keyword evidence="1" id="KW-0805">Transcription regulation</keyword>
<dbReference type="GO" id="GO:0003700">
    <property type="term" value="F:DNA-binding transcription factor activity"/>
    <property type="evidence" value="ECO:0007669"/>
    <property type="project" value="TreeGrafter"/>
</dbReference>
<accession>A0A7X1B493</accession>
<dbReference type="InterPro" id="IPR046335">
    <property type="entry name" value="LacI/GalR-like_sensor"/>
</dbReference>
<dbReference type="InterPro" id="IPR010982">
    <property type="entry name" value="Lambda_DNA-bd_dom_sf"/>
</dbReference>
<dbReference type="InterPro" id="IPR000843">
    <property type="entry name" value="HTH_LacI"/>
</dbReference>
<dbReference type="PANTHER" id="PTHR30146:SF153">
    <property type="entry name" value="LACTOSE OPERON REPRESSOR"/>
    <property type="match status" value="1"/>
</dbReference>
<evidence type="ECO:0000313" key="5">
    <source>
        <dbReference type="EMBL" id="MBC2605267.1"/>
    </source>
</evidence>
<dbReference type="CDD" id="cd01392">
    <property type="entry name" value="HTH_LacI"/>
    <property type="match status" value="1"/>
</dbReference>
<keyword evidence="2 5" id="KW-0238">DNA-binding</keyword>
<dbReference type="PANTHER" id="PTHR30146">
    <property type="entry name" value="LACI-RELATED TRANSCRIPTIONAL REPRESSOR"/>
    <property type="match status" value="1"/>
</dbReference>
<dbReference type="Pfam" id="PF13377">
    <property type="entry name" value="Peripla_BP_3"/>
    <property type="match status" value="1"/>
</dbReference>